<organism evidence="2 3">
    <name type="scientific">Thalassococcus profundi</name>
    <dbReference type="NCBI Taxonomy" id="2282382"/>
    <lineage>
        <taxon>Bacteria</taxon>
        <taxon>Pseudomonadati</taxon>
        <taxon>Pseudomonadota</taxon>
        <taxon>Alphaproteobacteria</taxon>
        <taxon>Rhodobacterales</taxon>
        <taxon>Roseobacteraceae</taxon>
        <taxon>Thalassococcus</taxon>
    </lineage>
</organism>
<evidence type="ECO:0000313" key="3">
    <source>
        <dbReference type="Proteomes" id="UP000253977"/>
    </source>
</evidence>
<accession>A0A369THW3</accession>
<dbReference type="AlphaFoldDB" id="A0A369THW3"/>
<keyword evidence="1" id="KW-0472">Membrane</keyword>
<keyword evidence="3" id="KW-1185">Reference proteome</keyword>
<dbReference type="InterPro" id="IPR045519">
    <property type="entry name" value="DUF6476"/>
</dbReference>
<protein>
    <submittedName>
        <fullName evidence="2">Uncharacterized protein</fullName>
    </submittedName>
</protein>
<dbReference type="Proteomes" id="UP000253977">
    <property type="component" value="Unassembled WGS sequence"/>
</dbReference>
<gene>
    <name evidence="2" type="ORF">DU478_18145</name>
</gene>
<name>A0A369THW3_9RHOB</name>
<reference evidence="2 3" key="1">
    <citation type="submission" date="2018-07" db="EMBL/GenBank/DDBJ databases">
        <title>Thalassococcus profundi sp. nov., a marine bacterium isolated from deep seawater of Okinawa Trough.</title>
        <authorList>
            <person name="Yu M."/>
        </authorList>
    </citation>
    <scope>NUCLEOTIDE SEQUENCE [LARGE SCALE GENOMIC DNA]</scope>
    <source>
        <strain evidence="2 3">WRAS1</strain>
    </source>
</reference>
<evidence type="ECO:0000256" key="1">
    <source>
        <dbReference type="SAM" id="Phobius"/>
    </source>
</evidence>
<dbReference type="EMBL" id="QPMK01000017">
    <property type="protein sequence ID" value="RDD64868.1"/>
    <property type="molecule type" value="Genomic_DNA"/>
</dbReference>
<evidence type="ECO:0000313" key="2">
    <source>
        <dbReference type="EMBL" id="RDD64868.1"/>
    </source>
</evidence>
<dbReference type="OrthoDB" id="7872651at2"/>
<keyword evidence="1" id="KW-1133">Transmembrane helix</keyword>
<keyword evidence="1" id="KW-0812">Transmembrane</keyword>
<dbReference type="Pfam" id="PF20082">
    <property type="entry name" value="DUF6476"/>
    <property type="match status" value="1"/>
</dbReference>
<dbReference type="RefSeq" id="WP_114512382.1">
    <property type="nucleotide sequence ID" value="NZ_QPMK01000017.1"/>
</dbReference>
<feature type="transmembrane region" description="Helical" evidence="1">
    <location>
        <begin position="20"/>
        <end position="45"/>
    </location>
</feature>
<comment type="caution">
    <text evidence="2">The sequence shown here is derived from an EMBL/GenBank/DDBJ whole genome shotgun (WGS) entry which is preliminary data.</text>
</comment>
<sequence>MADTPPPSPEPPEEPANLKFLRLLVTILTATMIIGLVVIVTLIVIRYRDQSAPLPDSITLPSGAVATAYTQGRDWYAVVTTDDRILIFDRATGALRQEIDILP</sequence>
<proteinExistence type="predicted"/>